<feature type="domain" description="FRG" evidence="1">
    <location>
        <begin position="27"/>
        <end position="130"/>
    </location>
</feature>
<comment type="caution">
    <text evidence="2">The sequence shown here is derived from an EMBL/GenBank/DDBJ whole genome shotgun (WGS) entry which is preliminary data.</text>
</comment>
<dbReference type="InterPro" id="IPR014966">
    <property type="entry name" value="FRG-dom"/>
</dbReference>
<sequence>MGKKQKVSRIGAITTFIKEIKSIKAKEGHILFFRGHSDDSYKAIPSIFRHIDNDESKEKYIANEDRLYKSMVANCPTDFLTCSSAFDHLVKMQHYGLPTRLLDITSNPLVALYFACCENHGKGGKHGEILIYQIPDEKIKFYSGDSVSVVSNLAKMKSDFDYSKEKNKYLHEIKYEKPYFLDGINEEHLHTVFCVKPKLDNPRVIKQSGAFLLFGMGANKLEPASIPPEFLFKSNDDVKTIKIAQNGKVNILEELRELGVSPASLFPEIEKVAEYLKKQPKGML</sequence>
<dbReference type="Proteomes" id="UP000051221">
    <property type="component" value="Unassembled WGS sequence"/>
</dbReference>
<evidence type="ECO:0000259" key="1">
    <source>
        <dbReference type="SMART" id="SM00901"/>
    </source>
</evidence>
<dbReference type="AlphaFoldDB" id="A0A0Q2R2A1"/>
<reference evidence="2 3" key="1">
    <citation type="submission" date="2015-08" db="EMBL/GenBank/DDBJ databases">
        <title>Antibacterial properties of a collection of Vibrionaceae strains.</title>
        <authorList>
            <person name="Giubergia S."/>
        </authorList>
    </citation>
    <scope>NUCLEOTIDE SEQUENCE [LARGE SCALE GENOMIC DNA]</scope>
    <source>
        <strain evidence="2 3">S0821</strain>
    </source>
</reference>
<dbReference type="EMBL" id="LKHS01000007">
    <property type="protein sequence ID" value="KQH86365.1"/>
    <property type="molecule type" value="Genomic_DNA"/>
</dbReference>
<dbReference type="SMART" id="SM00901">
    <property type="entry name" value="FRG"/>
    <property type="match status" value="1"/>
</dbReference>
<evidence type="ECO:0000313" key="2">
    <source>
        <dbReference type="EMBL" id="KQH86365.1"/>
    </source>
</evidence>
<evidence type="ECO:0000313" key="3">
    <source>
        <dbReference type="Proteomes" id="UP000051221"/>
    </source>
</evidence>
<accession>A0A0Q2R2A1</accession>
<protein>
    <recommendedName>
        <fullName evidence="1">FRG domain-containing protein</fullName>
    </recommendedName>
</protein>
<proteinExistence type="predicted"/>
<dbReference type="InParanoid" id="A0A0Q2R2A1"/>
<gene>
    <name evidence="2" type="ORF">AMR76_10070</name>
</gene>
<dbReference type="Pfam" id="PF08867">
    <property type="entry name" value="FRG"/>
    <property type="match status" value="1"/>
</dbReference>
<keyword evidence="3" id="KW-1185">Reference proteome</keyword>
<dbReference type="RefSeq" id="WP_055465986.1">
    <property type="nucleotide sequence ID" value="NZ_LKHS01000007.1"/>
</dbReference>
<name>A0A0Q2R2A1_VIBFU</name>
<organism evidence="2 3">
    <name type="scientific">Vibrio furnissii</name>
    <dbReference type="NCBI Taxonomy" id="29494"/>
    <lineage>
        <taxon>Bacteria</taxon>
        <taxon>Pseudomonadati</taxon>
        <taxon>Pseudomonadota</taxon>
        <taxon>Gammaproteobacteria</taxon>
        <taxon>Vibrionales</taxon>
        <taxon>Vibrionaceae</taxon>
        <taxon>Vibrio</taxon>
    </lineage>
</organism>